<evidence type="ECO:0000313" key="3">
    <source>
        <dbReference type="Proteomes" id="UP000265716"/>
    </source>
</evidence>
<accession>A0A397EAZ9</accession>
<dbReference type="EMBL" id="QUTC01001719">
    <property type="protein sequence ID" value="RHY76077.1"/>
    <property type="molecule type" value="Genomic_DNA"/>
</dbReference>
<comment type="caution">
    <text evidence="2">The sequence shown here is derived from an EMBL/GenBank/DDBJ whole genome shotgun (WGS) entry which is preliminary data.</text>
</comment>
<gene>
    <name evidence="2" type="ORF">DYB38_013884</name>
</gene>
<name>A0A397EAZ9_APHAT</name>
<proteinExistence type="predicted"/>
<organism evidence="2 3">
    <name type="scientific">Aphanomyces astaci</name>
    <name type="common">Crayfish plague agent</name>
    <dbReference type="NCBI Taxonomy" id="112090"/>
    <lineage>
        <taxon>Eukaryota</taxon>
        <taxon>Sar</taxon>
        <taxon>Stramenopiles</taxon>
        <taxon>Oomycota</taxon>
        <taxon>Saprolegniomycetes</taxon>
        <taxon>Saprolegniales</taxon>
        <taxon>Verrucalvaceae</taxon>
        <taxon>Aphanomyces</taxon>
    </lineage>
</organism>
<feature type="region of interest" description="Disordered" evidence="1">
    <location>
        <begin position="303"/>
        <end position="322"/>
    </location>
</feature>
<sequence>MTNLHVMLLPPSVPYSPELLMHSTTPFSLVDPFHINFTMRKSVLPLDATLYQLYVHVDLPALTLHVSMGQYRHLTNVLARFKHQDPTRAVSTAPSSALLTPRFPPSSPSPWDARNPTGEVETQSVMSDDTWFSVEYGDNDGQDTAMDDGRRMSLPSGGLLSSHSSIIVTDPPPSVIPLVVVPPPPVVVPTTDRPHPPTTAAPVRGLKKVLDRRVCVCTVTIPIVQVHFQKADEDAAAGRVTCVLEGIKLRFAKRTLSTALRLRLGSLAVDDHADNFVPMHHVLFSLTTQPVLPYTSLLPKTARRRGSGRRQKVAHRLPPTSSVESADDLLDINLTSEMHDPTELDVTFGHLHVQFDQSRIAALAAFVLPLVHPTAIEDPKDGAFIPPLSLNDDMSSPHDGGGPPMSLTESVRLDLEKARHALLHQAKQDEQTAVSENVYNVKVHMRSLSICFSNHMDDPLMSMALLDARMDVTLAQGSVAATGRVGNIQVIDLVSSDQLHMKRKDKRFLFQEVVGLAASQDS</sequence>
<protein>
    <submittedName>
        <fullName evidence="2">Uncharacterized protein</fullName>
    </submittedName>
</protein>
<feature type="compositionally biased region" description="Basic residues" evidence="1">
    <location>
        <begin position="303"/>
        <end position="315"/>
    </location>
</feature>
<feature type="non-terminal residue" evidence="2">
    <location>
        <position position="522"/>
    </location>
</feature>
<dbReference type="AlphaFoldDB" id="A0A397EAZ9"/>
<evidence type="ECO:0000256" key="1">
    <source>
        <dbReference type="SAM" id="MobiDB-lite"/>
    </source>
</evidence>
<reference evidence="2 3" key="1">
    <citation type="submission" date="2018-08" db="EMBL/GenBank/DDBJ databases">
        <title>Aphanomyces genome sequencing and annotation.</title>
        <authorList>
            <person name="Minardi D."/>
            <person name="Oidtmann B."/>
            <person name="Van Der Giezen M."/>
            <person name="Studholme D.J."/>
        </authorList>
    </citation>
    <scope>NUCLEOTIDE SEQUENCE [LARGE SCALE GENOMIC DNA]</scope>
    <source>
        <strain evidence="2 3">SA</strain>
    </source>
</reference>
<dbReference type="VEuPathDB" id="FungiDB:H257_07359"/>
<evidence type="ECO:0000313" key="2">
    <source>
        <dbReference type="EMBL" id="RHY76077.1"/>
    </source>
</evidence>
<dbReference type="Proteomes" id="UP000265716">
    <property type="component" value="Unassembled WGS sequence"/>
</dbReference>
<feature type="region of interest" description="Disordered" evidence="1">
    <location>
        <begin position="91"/>
        <end position="117"/>
    </location>
</feature>